<dbReference type="PANTHER" id="PTHR33673:SF36">
    <property type="entry name" value="MYB-LIKE PROTEIN Q"/>
    <property type="match status" value="1"/>
</dbReference>
<feature type="compositionally biased region" description="Low complexity" evidence="1">
    <location>
        <begin position="219"/>
        <end position="228"/>
    </location>
</feature>
<gene>
    <name evidence="2" type="ORF">DH2020_037638</name>
</gene>
<evidence type="ECO:0000313" key="3">
    <source>
        <dbReference type="Proteomes" id="UP001318860"/>
    </source>
</evidence>
<proteinExistence type="predicted"/>
<feature type="region of interest" description="Disordered" evidence="1">
    <location>
        <begin position="155"/>
        <end position="327"/>
    </location>
</feature>
<feature type="compositionally biased region" description="Low complexity" evidence="1">
    <location>
        <begin position="36"/>
        <end position="45"/>
    </location>
</feature>
<feature type="compositionally biased region" description="Basic and acidic residues" evidence="1">
    <location>
        <begin position="20"/>
        <end position="35"/>
    </location>
</feature>
<organism evidence="2 3">
    <name type="scientific">Rehmannia glutinosa</name>
    <name type="common">Chinese foxglove</name>
    <dbReference type="NCBI Taxonomy" id="99300"/>
    <lineage>
        <taxon>Eukaryota</taxon>
        <taxon>Viridiplantae</taxon>
        <taxon>Streptophyta</taxon>
        <taxon>Embryophyta</taxon>
        <taxon>Tracheophyta</taxon>
        <taxon>Spermatophyta</taxon>
        <taxon>Magnoliopsida</taxon>
        <taxon>eudicotyledons</taxon>
        <taxon>Gunneridae</taxon>
        <taxon>Pentapetalae</taxon>
        <taxon>asterids</taxon>
        <taxon>lamiids</taxon>
        <taxon>Lamiales</taxon>
        <taxon>Orobanchaceae</taxon>
        <taxon>Rehmannieae</taxon>
        <taxon>Rehmannia</taxon>
    </lineage>
</organism>
<evidence type="ECO:0000256" key="1">
    <source>
        <dbReference type="SAM" id="MobiDB-lite"/>
    </source>
</evidence>
<dbReference type="Proteomes" id="UP001318860">
    <property type="component" value="Unassembled WGS sequence"/>
</dbReference>
<feature type="compositionally biased region" description="Pro residues" evidence="1">
    <location>
        <begin position="268"/>
        <end position="277"/>
    </location>
</feature>
<accession>A0ABR0V2D2</accession>
<feature type="compositionally biased region" description="Basic and acidic residues" evidence="1">
    <location>
        <begin position="182"/>
        <end position="215"/>
    </location>
</feature>
<comment type="caution">
    <text evidence="2">The sequence shown here is derived from an EMBL/GenBank/DDBJ whole genome shotgun (WGS) entry which is preliminary data.</text>
</comment>
<evidence type="ECO:0000313" key="2">
    <source>
        <dbReference type="EMBL" id="KAK6128625.1"/>
    </source>
</evidence>
<feature type="compositionally biased region" description="Polar residues" evidence="1">
    <location>
        <begin position="314"/>
        <end position="327"/>
    </location>
</feature>
<feature type="compositionally biased region" description="Low complexity" evidence="1">
    <location>
        <begin position="63"/>
        <end position="78"/>
    </location>
</feature>
<feature type="compositionally biased region" description="Polar residues" evidence="1">
    <location>
        <begin position="93"/>
        <end position="109"/>
    </location>
</feature>
<name>A0ABR0V2D2_REHGL</name>
<feature type="compositionally biased region" description="Polar residues" evidence="1">
    <location>
        <begin position="160"/>
        <end position="175"/>
    </location>
</feature>
<dbReference type="EMBL" id="JABTTQ020001714">
    <property type="protein sequence ID" value="KAK6128625.1"/>
    <property type="molecule type" value="Genomic_DNA"/>
</dbReference>
<feature type="region of interest" description="Disordered" evidence="1">
    <location>
        <begin position="1"/>
        <end position="109"/>
    </location>
</feature>
<protein>
    <submittedName>
        <fullName evidence="2">Uncharacterized protein</fullName>
    </submittedName>
</protein>
<feature type="compositionally biased region" description="Basic and acidic residues" evidence="1">
    <location>
        <begin position="231"/>
        <end position="240"/>
    </location>
</feature>
<feature type="compositionally biased region" description="Polar residues" evidence="1">
    <location>
        <begin position="1"/>
        <end position="19"/>
    </location>
</feature>
<reference evidence="2 3" key="1">
    <citation type="journal article" date="2021" name="Comput. Struct. Biotechnol. J.">
        <title>De novo genome assembly of the potent medicinal plant Rehmannia glutinosa using nanopore technology.</title>
        <authorList>
            <person name="Ma L."/>
            <person name="Dong C."/>
            <person name="Song C."/>
            <person name="Wang X."/>
            <person name="Zheng X."/>
            <person name="Niu Y."/>
            <person name="Chen S."/>
            <person name="Feng W."/>
        </authorList>
    </citation>
    <scope>NUCLEOTIDE SEQUENCE [LARGE SCALE GENOMIC DNA]</scope>
    <source>
        <strain evidence="2">DH-2019</strain>
    </source>
</reference>
<keyword evidence="3" id="KW-1185">Reference proteome</keyword>
<sequence length="344" mass="37556">MESEHIISSNEHVNKNPQVNKHEDGIPLLKGENRDVSVSSPSSSSMEVDKGEKSPTQSDENLSVPQEPQSQMQSPPIQTMGQPPPVGYDPNRIPSSIFSAKPTNPTEWSVASNESLFSIHMGNNSFSRDYAILFGKSGDFQDCQGSQSNMFGELPRLDEWNNNAQSKPNELSSQLPPVMESPSHEESSRIQKKDNSECRNVDPGAKVEKHEKEVMSAETTTTTLTSSSCPLEKHEKEKPVAAEAVNVIRPDVKKSTPAETTNINSPSRNPPTFPSPPRFSDDSGNSGSSFAFPVLVSDGGKPASLKVVPEKPEQPTSQAQGSNETPIASETRWWSSLLCWPHCC</sequence>
<dbReference type="PANTHER" id="PTHR33673">
    <property type="entry name" value="SUPPRESSOR SRP40-LIKE PROTEIN"/>
    <property type="match status" value="1"/>
</dbReference>